<keyword evidence="1" id="KW-1133">Transmembrane helix</keyword>
<dbReference type="Proteomes" id="UP000024635">
    <property type="component" value="Unassembled WGS sequence"/>
</dbReference>
<dbReference type="PANTHER" id="PTHR45907:SF16">
    <property type="entry name" value="SERPENTINE RECEPTOR, CLASS J"/>
    <property type="match status" value="1"/>
</dbReference>
<dbReference type="AlphaFoldDB" id="A0A016U169"/>
<proteinExistence type="predicted"/>
<sequence length="216" mass="24092">MQALKIYSFEKKAAILCAINCALMGNYLLFVCTTFWPDERLQQKVSLITLLSKLDIEHASFIGLSIRNGLQTLKIITIIDILVVMIFLEVIQFICAKKINNCRKLFSLSKTTQKLHTQMLVLLLIQAACPALFLHLPCLAALVLLCTGTPTTPSITLTIAALVLLFPLLSPIIIITFIKEYRYFILVKLKLRDSTSAVGVSVPQSVQMVRESPLGR</sequence>
<evidence type="ECO:0000256" key="1">
    <source>
        <dbReference type="SAM" id="Phobius"/>
    </source>
</evidence>
<reference evidence="3" key="1">
    <citation type="journal article" date="2015" name="Nat. Genet.">
        <title>The genome and transcriptome of the zoonotic hookworm Ancylostoma ceylanicum identify infection-specific gene families.</title>
        <authorList>
            <person name="Schwarz E.M."/>
            <person name="Hu Y."/>
            <person name="Antoshechkin I."/>
            <person name="Miller M.M."/>
            <person name="Sternberg P.W."/>
            <person name="Aroian R.V."/>
        </authorList>
    </citation>
    <scope>NUCLEOTIDE SEQUENCE</scope>
    <source>
        <strain evidence="3">HY135</strain>
    </source>
</reference>
<feature type="transmembrane region" description="Helical" evidence="1">
    <location>
        <begin position="117"/>
        <end position="145"/>
    </location>
</feature>
<evidence type="ECO:0008006" key="4">
    <source>
        <dbReference type="Google" id="ProtNLM"/>
    </source>
</evidence>
<dbReference type="Pfam" id="PF10326">
    <property type="entry name" value="7TM_GPCR_Str"/>
    <property type="match status" value="1"/>
</dbReference>
<keyword evidence="3" id="KW-1185">Reference proteome</keyword>
<dbReference type="InterPro" id="IPR019428">
    <property type="entry name" value="7TM_GPCR_serpentine_rcpt_Str"/>
</dbReference>
<name>A0A016U169_9BILA</name>
<organism evidence="2 3">
    <name type="scientific">Ancylostoma ceylanicum</name>
    <dbReference type="NCBI Taxonomy" id="53326"/>
    <lineage>
        <taxon>Eukaryota</taxon>
        <taxon>Metazoa</taxon>
        <taxon>Ecdysozoa</taxon>
        <taxon>Nematoda</taxon>
        <taxon>Chromadorea</taxon>
        <taxon>Rhabditida</taxon>
        <taxon>Rhabditina</taxon>
        <taxon>Rhabditomorpha</taxon>
        <taxon>Strongyloidea</taxon>
        <taxon>Ancylostomatidae</taxon>
        <taxon>Ancylostomatinae</taxon>
        <taxon>Ancylostoma</taxon>
    </lineage>
</organism>
<evidence type="ECO:0000313" key="2">
    <source>
        <dbReference type="EMBL" id="EYC08368.1"/>
    </source>
</evidence>
<keyword evidence="1" id="KW-0812">Transmembrane</keyword>
<dbReference type="PANTHER" id="PTHR45907">
    <property type="entry name" value="SERPENTINE RECEPTOR, CLASS J"/>
    <property type="match status" value="1"/>
</dbReference>
<gene>
    <name evidence="2" type="primary">Acey_s0066.g3726</name>
    <name evidence="2" type="ORF">Y032_0066g3726</name>
</gene>
<dbReference type="InterPro" id="IPR019423">
    <property type="entry name" value="7TM_GPCR_serpentine_rcpt_Srj"/>
</dbReference>
<feature type="transmembrane region" description="Helical" evidence="1">
    <location>
        <begin position="157"/>
        <end position="178"/>
    </location>
</feature>
<dbReference type="EMBL" id="JARK01001402">
    <property type="protein sequence ID" value="EYC08368.1"/>
    <property type="molecule type" value="Genomic_DNA"/>
</dbReference>
<comment type="caution">
    <text evidence="2">The sequence shown here is derived from an EMBL/GenBank/DDBJ whole genome shotgun (WGS) entry which is preliminary data.</text>
</comment>
<accession>A0A016U169</accession>
<feature type="transmembrane region" description="Helical" evidence="1">
    <location>
        <begin position="12"/>
        <end position="36"/>
    </location>
</feature>
<feature type="transmembrane region" description="Helical" evidence="1">
    <location>
        <begin position="75"/>
        <end position="96"/>
    </location>
</feature>
<keyword evidence="1" id="KW-0472">Membrane</keyword>
<evidence type="ECO:0000313" key="3">
    <source>
        <dbReference type="Proteomes" id="UP000024635"/>
    </source>
</evidence>
<protein>
    <recommendedName>
        <fullName evidence="4">7TM chemoreceptor</fullName>
    </recommendedName>
</protein>